<dbReference type="Proteomes" id="UP000299102">
    <property type="component" value="Unassembled WGS sequence"/>
</dbReference>
<sequence length="126" mass="14020">MSASPAARPGGITGNWVEVVRRTNGEINLSGGVRDNASRPQDRRLGNYESSLLKHVDIYIYTRLHNTILSCDLHSSALVPVHESATECAVKLCTVYTSAQLDTSLTYEFTIILQRTLWRLPAPYTK</sequence>
<dbReference type="EMBL" id="BGZK01000129">
    <property type="protein sequence ID" value="GBP21464.1"/>
    <property type="molecule type" value="Genomic_DNA"/>
</dbReference>
<name>A0A4C1U661_EUMVA</name>
<proteinExistence type="predicted"/>
<organism evidence="1 2">
    <name type="scientific">Eumeta variegata</name>
    <name type="common">Bagworm moth</name>
    <name type="synonym">Eumeta japonica</name>
    <dbReference type="NCBI Taxonomy" id="151549"/>
    <lineage>
        <taxon>Eukaryota</taxon>
        <taxon>Metazoa</taxon>
        <taxon>Ecdysozoa</taxon>
        <taxon>Arthropoda</taxon>
        <taxon>Hexapoda</taxon>
        <taxon>Insecta</taxon>
        <taxon>Pterygota</taxon>
        <taxon>Neoptera</taxon>
        <taxon>Endopterygota</taxon>
        <taxon>Lepidoptera</taxon>
        <taxon>Glossata</taxon>
        <taxon>Ditrysia</taxon>
        <taxon>Tineoidea</taxon>
        <taxon>Psychidae</taxon>
        <taxon>Oiketicinae</taxon>
        <taxon>Eumeta</taxon>
    </lineage>
</organism>
<dbReference type="AlphaFoldDB" id="A0A4C1U661"/>
<comment type="caution">
    <text evidence="1">The sequence shown here is derived from an EMBL/GenBank/DDBJ whole genome shotgun (WGS) entry which is preliminary data.</text>
</comment>
<evidence type="ECO:0000313" key="1">
    <source>
        <dbReference type="EMBL" id="GBP21464.1"/>
    </source>
</evidence>
<reference evidence="1 2" key="1">
    <citation type="journal article" date="2019" name="Commun. Biol.">
        <title>The bagworm genome reveals a unique fibroin gene that provides high tensile strength.</title>
        <authorList>
            <person name="Kono N."/>
            <person name="Nakamura H."/>
            <person name="Ohtoshi R."/>
            <person name="Tomita M."/>
            <person name="Numata K."/>
            <person name="Arakawa K."/>
        </authorList>
    </citation>
    <scope>NUCLEOTIDE SEQUENCE [LARGE SCALE GENOMIC DNA]</scope>
</reference>
<evidence type="ECO:0000313" key="2">
    <source>
        <dbReference type="Proteomes" id="UP000299102"/>
    </source>
</evidence>
<keyword evidence="2" id="KW-1185">Reference proteome</keyword>
<accession>A0A4C1U661</accession>
<protein>
    <submittedName>
        <fullName evidence="1">Uncharacterized protein</fullName>
    </submittedName>
</protein>
<gene>
    <name evidence="1" type="ORF">EVAR_12065_1</name>
</gene>